<evidence type="ECO:0000313" key="3">
    <source>
        <dbReference type="Proteomes" id="UP001445335"/>
    </source>
</evidence>
<dbReference type="AlphaFoldDB" id="A0AAW1S2E2"/>
<dbReference type="EMBL" id="JALJOU010000014">
    <property type="protein sequence ID" value="KAK9839778.1"/>
    <property type="molecule type" value="Genomic_DNA"/>
</dbReference>
<evidence type="ECO:0000313" key="2">
    <source>
        <dbReference type="EMBL" id="KAK9839778.1"/>
    </source>
</evidence>
<organism evidence="2 3">
    <name type="scientific">Elliptochloris bilobata</name>
    <dbReference type="NCBI Taxonomy" id="381761"/>
    <lineage>
        <taxon>Eukaryota</taxon>
        <taxon>Viridiplantae</taxon>
        <taxon>Chlorophyta</taxon>
        <taxon>core chlorophytes</taxon>
        <taxon>Trebouxiophyceae</taxon>
        <taxon>Trebouxiophyceae incertae sedis</taxon>
        <taxon>Elliptochloris clade</taxon>
        <taxon>Elliptochloris</taxon>
    </lineage>
</organism>
<sequence length="231" mass="24948">MAVNVGELAEAVTQALSSGYASEGLAASARPHLPTAESLRSVENTRRAEWCQGWTEASWRSARAYCAPGIQLQPVDQLATALCLLLDVCARLQPRVLAAFAAQHRLLLTMPAWIVMARLTLAFPAWYVRRCEPLLMGVTLAYVARSGLFQIPLLAKHLGAAQLEDPFWIARVASIKALLMVALFSCICVCLGLAAQMVLGVALPMALLYGLERRSRRVFLSSGAARASIAA</sequence>
<feature type="transmembrane region" description="Helical" evidence="1">
    <location>
        <begin position="106"/>
        <end position="127"/>
    </location>
</feature>
<dbReference type="Proteomes" id="UP001445335">
    <property type="component" value="Unassembled WGS sequence"/>
</dbReference>
<protein>
    <submittedName>
        <fullName evidence="2">Uncharacterized protein</fullName>
    </submittedName>
</protein>
<keyword evidence="1" id="KW-1133">Transmembrane helix</keyword>
<keyword evidence="1" id="KW-0812">Transmembrane</keyword>
<proteinExistence type="predicted"/>
<keyword evidence="1" id="KW-0472">Membrane</keyword>
<accession>A0AAW1S2E2</accession>
<gene>
    <name evidence="2" type="ORF">WJX81_000666</name>
</gene>
<evidence type="ECO:0000256" key="1">
    <source>
        <dbReference type="SAM" id="Phobius"/>
    </source>
</evidence>
<feature type="transmembrane region" description="Helical" evidence="1">
    <location>
        <begin position="175"/>
        <end position="208"/>
    </location>
</feature>
<comment type="caution">
    <text evidence="2">The sequence shown here is derived from an EMBL/GenBank/DDBJ whole genome shotgun (WGS) entry which is preliminary data.</text>
</comment>
<reference evidence="2 3" key="1">
    <citation type="journal article" date="2024" name="Nat. Commun.">
        <title>Phylogenomics reveals the evolutionary origins of lichenization in chlorophyte algae.</title>
        <authorList>
            <person name="Puginier C."/>
            <person name="Libourel C."/>
            <person name="Otte J."/>
            <person name="Skaloud P."/>
            <person name="Haon M."/>
            <person name="Grisel S."/>
            <person name="Petersen M."/>
            <person name="Berrin J.G."/>
            <person name="Delaux P.M."/>
            <person name="Dal Grande F."/>
            <person name="Keller J."/>
        </authorList>
    </citation>
    <scope>NUCLEOTIDE SEQUENCE [LARGE SCALE GENOMIC DNA]</scope>
    <source>
        <strain evidence="2 3">SAG 245.80</strain>
    </source>
</reference>
<keyword evidence="3" id="KW-1185">Reference proteome</keyword>
<name>A0AAW1S2E2_9CHLO</name>